<gene>
    <name evidence="8" type="ORF">SPI_03153</name>
</gene>
<dbReference type="GO" id="GO:0000070">
    <property type="term" value="P:mitotic sister chromatid segregation"/>
    <property type="evidence" value="ECO:0007669"/>
    <property type="project" value="TreeGrafter"/>
</dbReference>
<organism evidence="8 9">
    <name type="scientific">Niveomyces insectorum RCEF 264</name>
    <dbReference type="NCBI Taxonomy" id="1081102"/>
    <lineage>
        <taxon>Eukaryota</taxon>
        <taxon>Fungi</taxon>
        <taxon>Dikarya</taxon>
        <taxon>Ascomycota</taxon>
        <taxon>Pezizomycotina</taxon>
        <taxon>Sordariomycetes</taxon>
        <taxon>Hypocreomycetidae</taxon>
        <taxon>Hypocreales</taxon>
        <taxon>Cordycipitaceae</taxon>
        <taxon>Niveomyces</taxon>
    </lineage>
</organism>
<dbReference type="GO" id="GO:0000939">
    <property type="term" value="C:inner kinetochore"/>
    <property type="evidence" value="ECO:0007669"/>
    <property type="project" value="TreeGrafter"/>
</dbReference>
<evidence type="ECO:0000256" key="2">
    <source>
        <dbReference type="ARBA" id="ARBA00004584"/>
    </source>
</evidence>
<comment type="similarity">
    <text evidence="3">Belongs to the CENP-I/CTF3 family.</text>
</comment>
<keyword evidence="9" id="KW-1185">Reference proteome</keyword>
<evidence type="ECO:0000256" key="4">
    <source>
        <dbReference type="ARBA" id="ARBA00022454"/>
    </source>
</evidence>
<dbReference type="AlphaFoldDB" id="A0A167X466"/>
<evidence type="ECO:0000256" key="7">
    <source>
        <dbReference type="SAM" id="MobiDB-lite"/>
    </source>
</evidence>
<proteinExistence type="inferred from homology"/>
<keyword evidence="4" id="KW-0158">Chromosome</keyword>
<dbReference type="GO" id="GO:0034080">
    <property type="term" value="P:CENP-A containing chromatin assembly"/>
    <property type="evidence" value="ECO:0007669"/>
    <property type="project" value="TreeGrafter"/>
</dbReference>
<evidence type="ECO:0000313" key="8">
    <source>
        <dbReference type="EMBL" id="OAA64506.1"/>
    </source>
</evidence>
<dbReference type="PANTHER" id="PTHR48208">
    <property type="entry name" value="CENTROMERE PROTEIN I"/>
    <property type="match status" value="1"/>
</dbReference>
<comment type="caution">
    <text evidence="8">The sequence shown here is derived from an EMBL/GenBank/DDBJ whole genome shotgun (WGS) entry which is preliminary data.</text>
</comment>
<name>A0A167X466_9HYPO</name>
<evidence type="ECO:0000256" key="1">
    <source>
        <dbReference type="ARBA" id="ARBA00004123"/>
    </source>
</evidence>
<dbReference type="Proteomes" id="UP000076874">
    <property type="component" value="Unassembled WGS sequence"/>
</dbReference>
<reference evidence="8 9" key="1">
    <citation type="journal article" date="2016" name="Genome Biol. Evol.">
        <title>Divergent and convergent evolution of fungal pathogenicity.</title>
        <authorList>
            <person name="Shang Y."/>
            <person name="Xiao G."/>
            <person name="Zheng P."/>
            <person name="Cen K."/>
            <person name="Zhan S."/>
            <person name="Wang C."/>
        </authorList>
    </citation>
    <scope>NUCLEOTIDE SEQUENCE [LARGE SCALE GENOMIC DNA]</scope>
    <source>
        <strain evidence="8 9">RCEF 264</strain>
    </source>
</reference>
<dbReference type="InterPro" id="IPR012485">
    <property type="entry name" value="CENP-I"/>
</dbReference>
<evidence type="ECO:0000313" key="9">
    <source>
        <dbReference type="Proteomes" id="UP000076874"/>
    </source>
</evidence>
<dbReference type="OrthoDB" id="6347512at2759"/>
<evidence type="ECO:0000256" key="5">
    <source>
        <dbReference type="ARBA" id="ARBA00023242"/>
    </source>
</evidence>
<dbReference type="EMBL" id="AZHD01000004">
    <property type="protein sequence ID" value="OAA64506.1"/>
    <property type="molecule type" value="Genomic_DNA"/>
</dbReference>
<keyword evidence="6" id="KW-0137">Centromere</keyword>
<dbReference type="GO" id="GO:0005634">
    <property type="term" value="C:nucleus"/>
    <property type="evidence" value="ECO:0007669"/>
    <property type="project" value="UniProtKB-SubCell"/>
</dbReference>
<dbReference type="CDD" id="cd22647">
    <property type="entry name" value="CTF3_NTD_HEAT"/>
    <property type="match status" value="1"/>
</dbReference>
<dbReference type="STRING" id="1081102.A0A167X466"/>
<evidence type="ECO:0000256" key="6">
    <source>
        <dbReference type="ARBA" id="ARBA00023328"/>
    </source>
</evidence>
<dbReference type="Pfam" id="PF07778">
    <property type="entry name" value="CENP-I"/>
    <property type="match status" value="1"/>
</dbReference>
<evidence type="ECO:0000256" key="3">
    <source>
        <dbReference type="ARBA" id="ARBA00005470"/>
    </source>
</evidence>
<comment type="subcellular location">
    <subcellularLocation>
        <location evidence="2">Chromosome</location>
        <location evidence="2">Centromere</location>
    </subcellularLocation>
    <subcellularLocation>
        <location evidence="1">Nucleus</location>
    </subcellularLocation>
</comment>
<dbReference type="PANTHER" id="PTHR48208:SF2">
    <property type="entry name" value="CENTROMERE PROTEIN I"/>
    <property type="match status" value="1"/>
</dbReference>
<accession>A0A167X466</accession>
<protein>
    <submittedName>
        <fullName evidence="8">Mis6 domain containing protein</fullName>
    </submittedName>
</protein>
<sequence length="773" mass="82924">MDPLPDEEITALVGDLVQAARVPAQRRPFAVKPTVERLTALAYEHGLPPDALRDLVHVITAPGHLDQASLGALARHLYPSGGAAVADDVVLAVVGCLGHGQLKPALPVQALLLRWLVLVYHVLASPAVLSRAYAVLFNLLDTAGIRPPLCHVLALITRRRHVRPFRIQAILNLSRQTGHDPHLIGLLRVFKNYYPEVIVGEATRGRASPFKHPDPQWRARLDEIVRLPRQHRLDNSGRIGGGGDADAPYNGFRVRQDHQKTPGHRVGGGPGIPAVHTSHAQEASVTLEEIDSADALVQNLEKIELPNQLVAVLADPLLQKLLLLRPAEDAFARVDHWLMACIASAASGDGGRDSELMDLLEVVHDYTLPPVLLRYFDELLSRRDGKVYWDGNDKRELVLEALAYVSVGDFQETYDAVFAPLEAKLLDNSVASQLDLLTFYTLVLRHWAVALAAGDGHVDDAAASAPAPGTNKGAALTAFIQHVNGLVLVVLQNSISTTGLGSPEPGDRPWGGSVSTPSALAVLAFYDEVVAVLALRRDDVLAQVQELIPPPAAVYTLHFHQSAAIASRLYAVLAAFKKALEAAMARRPGRGGGPAGPTATEPVDATLATLAPQLTPQERARVNLFNGFLMDVCNCLWRSRAFSASDTNAQGCRVPGAVVDRLAAYVQGLDRDLALTAAFSLSYSPTFCLQAVSHPPPARGPRDAGGAGAAGQRRRARRELAGVPVGPLGVPGAARLWRRVGADVQHDEESDERAGGTVMGKAFLTPFQGGRNF</sequence>
<feature type="region of interest" description="Disordered" evidence="7">
    <location>
        <begin position="695"/>
        <end position="718"/>
    </location>
</feature>
<keyword evidence="5" id="KW-0539">Nucleus</keyword>